<keyword evidence="1" id="KW-0547">Nucleotide-binding</keyword>
<dbReference type="EMBL" id="CP040915">
    <property type="protein sequence ID" value="QDC23293.1"/>
    <property type="molecule type" value="Genomic_DNA"/>
</dbReference>
<dbReference type="InterPro" id="IPR017871">
    <property type="entry name" value="ABC_transporter-like_CS"/>
</dbReference>
<dbReference type="Gene3D" id="3.40.50.300">
    <property type="entry name" value="P-loop containing nucleotide triphosphate hydrolases"/>
    <property type="match status" value="1"/>
</dbReference>
<dbReference type="PROSITE" id="PS50893">
    <property type="entry name" value="ABC_TRANSPORTER_2"/>
    <property type="match status" value="1"/>
</dbReference>
<dbReference type="Proteomes" id="UP000314616">
    <property type="component" value="Chromosome"/>
</dbReference>
<organism evidence="5 6">
    <name type="scientific">Georgenia yuyongxinii</name>
    <dbReference type="NCBI Taxonomy" id="2589797"/>
    <lineage>
        <taxon>Bacteria</taxon>
        <taxon>Bacillati</taxon>
        <taxon>Actinomycetota</taxon>
        <taxon>Actinomycetes</taxon>
        <taxon>Micrococcales</taxon>
        <taxon>Bogoriellaceae</taxon>
        <taxon>Georgenia</taxon>
    </lineage>
</organism>
<dbReference type="PANTHER" id="PTHR43038">
    <property type="entry name" value="ATP-BINDING CASSETTE, SUB-FAMILY H, MEMBER 1"/>
    <property type="match status" value="1"/>
</dbReference>
<gene>
    <name evidence="5" type="ORF">FE374_00375</name>
</gene>
<evidence type="ECO:0000313" key="5">
    <source>
        <dbReference type="EMBL" id="QDC23293.1"/>
    </source>
</evidence>
<protein>
    <submittedName>
        <fullName evidence="5">ABC transporter ATP-binding protein</fullName>
    </submittedName>
</protein>
<evidence type="ECO:0000313" key="6">
    <source>
        <dbReference type="Proteomes" id="UP000314616"/>
    </source>
</evidence>
<dbReference type="GO" id="GO:0005524">
    <property type="term" value="F:ATP binding"/>
    <property type="evidence" value="ECO:0007669"/>
    <property type="project" value="UniProtKB-KW"/>
</dbReference>
<dbReference type="InterPro" id="IPR003593">
    <property type="entry name" value="AAA+_ATPase"/>
</dbReference>
<proteinExistence type="predicted"/>
<reference evidence="5 6" key="1">
    <citation type="submission" date="2019-05" db="EMBL/GenBank/DDBJ databases">
        <title>Georgenia *** sp. nov., and Georgenia *** sp. nov., isolated from the intestinal contents of plateau pika (Ochotona curzoniae) in the Qinghai-Tibet plateau of China.</title>
        <authorList>
            <person name="Tian Z."/>
        </authorList>
    </citation>
    <scope>NUCLEOTIDE SEQUENCE [LARGE SCALE GENOMIC DNA]</scope>
    <source>
        <strain evidence="5 6">Z443</strain>
    </source>
</reference>
<dbReference type="KEGG" id="gyu:FE374_00375"/>
<feature type="compositionally biased region" description="Low complexity" evidence="3">
    <location>
        <begin position="271"/>
        <end position="292"/>
    </location>
</feature>
<dbReference type="PROSITE" id="PS00211">
    <property type="entry name" value="ABC_TRANSPORTER_1"/>
    <property type="match status" value="1"/>
</dbReference>
<dbReference type="AlphaFoldDB" id="A0A5B8BYI6"/>
<dbReference type="GO" id="GO:0016887">
    <property type="term" value="F:ATP hydrolysis activity"/>
    <property type="evidence" value="ECO:0007669"/>
    <property type="project" value="InterPro"/>
</dbReference>
<dbReference type="SMART" id="SM00382">
    <property type="entry name" value="AAA"/>
    <property type="match status" value="1"/>
</dbReference>
<feature type="region of interest" description="Disordered" evidence="3">
    <location>
        <begin position="254"/>
        <end position="305"/>
    </location>
</feature>
<dbReference type="CDD" id="cd03230">
    <property type="entry name" value="ABC_DR_subfamily_A"/>
    <property type="match status" value="1"/>
</dbReference>
<dbReference type="InterPro" id="IPR003439">
    <property type="entry name" value="ABC_transporter-like_ATP-bd"/>
</dbReference>
<dbReference type="OrthoDB" id="9804819at2"/>
<dbReference type="PANTHER" id="PTHR43038:SF3">
    <property type="entry name" value="ABC TRANSPORTER G FAMILY MEMBER 20 ISOFORM X1"/>
    <property type="match status" value="1"/>
</dbReference>
<accession>A0A5B8BYI6</accession>
<evidence type="ECO:0000256" key="1">
    <source>
        <dbReference type="ARBA" id="ARBA00022741"/>
    </source>
</evidence>
<keyword evidence="2 5" id="KW-0067">ATP-binding</keyword>
<sequence length="305" mass="31518">MVNSAVEVRDLRVVRGSTTALEGASLSITAGVVSGLLGPSGSGKTTLMRAILGVQRVAGGTVTVLGRPAGSRELRRRIGYVTQAPSVYSDLTVEENLRYFARVLGLPGERAAARANGRREGEAGAGPRGVADVLEITGLGRQRKQLVGTLSGGQLSRVSLAAALLGTPELLVLDEPTVGLDPVLRESLWGTFRELAATGTTLLVSSHVMDEAARCDELVLLREGHVLTRTTLPELLRRTGQDNPERAFLHLIAGGGAAPTTPPPGHALKPTTGPATGRAAATAAVGTAADRPGGPPRHRGDGAPR</sequence>
<evidence type="ECO:0000256" key="2">
    <source>
        <dbReference type="ARBA" id="ARBA00022840"/>
    </source>
</evidence>
<dbReference type="Pfam" id="PF00005">
    <property type="entry name" value="ABC_tran"/>
    <property type="match status" value="1"/>
</dbReference>
<name>A0A5B8BYI6_9MICO</name>
<evidence type="ECO:0000256" key="3">
    <source>
        <dbReference type="SAM" id="MobiDB-lite"/>
    </source>
</evidence>
<dbReference type="InterPro" id="IPR027417">
    <property type="entry name" value="P-loop_NTPase"/>
</dbReference>
<dbReference type="RefSeq" id="WP_139926735.1">
    <property type="nucleotide sequence ID" value="NZ_CP040915.1"/>
</dbReference>
<feature type="domain" description="ABC transporter" evidence="4">
    <location>
        <begin position="6"/>
        <end position="248"/>
    </location>
</feature>
<dbReference type="SUPFAM" id="SSF52540">
    <property type="entry name" value="P-loop containing nucleoside triphosphate hydrolases"/>
    <property type="match status" value="1"/>
</dbReference>
<evidence type="ECO:0000259" key="4">
    <source>
        <dbReference type="PROSITE" id="PS50893"/>
    </source>
</evidence>